<name>A0A1B2IAM7_9CAUD</name>
<protein>
    <submittedName>
        <fullName evidence="1">Uncharacterized protein</fullName>
    </submittedName>
</protein>
<reference evidence="1" key="1">
    <citation type="submission" date="2016-06" db="EMBL/GenBank/DDBJ databases">
        <authorList>
            <person name="Berg J.A."/>
            <person name="Hyde J.R."/>
            <person name="Breakwell D.P."/>
            <person name="Hope S."/>
            <person name="Grose J.H."/>
        </authorList>
    </citation>
    <scope>NUCLEOTIDE SEQUENCE [LARGE SCALE GENOMIC DNA]</scope>
</reference>
<dbReference type="GeneID" id="29057239"/>
<organism evidence="1 2">
    <name type="scientific">Erwinia phage vB_EamM_Asesino</name>
    <dbReference type="NCBI Taxonomy" id="1883370"/>
    <lineage>
        <taxon>Viruses</taxon>
        <taxon>Duplodnaviria</taxon>
        <taxon>Heunggongvirae</taxon>
        <taxon>Uroviricota</taxon>
        <taxon>Caudoviricetes</taxon>
        <taxon>Chimalliviridae</taxon>
        <taxon>Erskinevirus</taxon>
        <taxon>Erskinevirus asesino</taxon>
    </lineage>
</organism>
<evidence type="ECO:0000313" key="1">
    <source>
        <dbReference type="EMBL" id="ANZ48302.1"/>
    </source>
</evidence>
<evidence type="ECO:0000313" key="2">
    <source>
        <dbReference type="Proteomes" id="UP000202181"/>
    </source>
</evidence>
<proteinExistence type="predicted"/>
<dbReference type="RefSeq" id="YP_009290907.1">
    <property type="nucleotide sequence ID" value="NC_031107.2"/>
</dbReference>
<sequence>MQGAFTATHVPGTVAAPDAGLRVYAVELTSGSPRCSCSGVRPIRIRRCVDRGLRVEP</sequence>
<dbReference type="KEGG" id="vg:29057239"/>
<keyword evidence="2" id="KW-1185">Reference proteome</keyword>
<gene>
    <name evidence="1" type="ORF">ASESINO_289</name>
</gene>
<accession>A0A1B2IAM7</accession>
<dbReference type="Proteomes" id="UP000202181">
    <property type="component" value="Segment"/>
</dbReference>
<dbReference type="EMBL" id="KX397364">
    <property type="protein sequence ID" value="ANZ48302.1"/>
    <property type="molecule type" value="Genomic_DNA"/>
</dbReference>